<accession>A0A847RY14</accession>
<comment type="caution">
    <text evidence="2">The sequence shown here is derived from an EMBL/GenBank/DDBJ whole genome shotgun (WGS) entry which is preliminary data.</text>
</comment>
<sequence length="111" mass="12175">MKKWFVALCLLPVATVAMGETAFEKTMYTSCTTEGTFKEIQQLILQQNGQYSVEQTCRCLASRVAAQPGMVTAMASGDTQSLAHRRAMLQIYQQTFACSAEAATRALKALK</sequence>
<proteinExistence type="predicted"/>
<dbReference type="RefSeq" id="WP_168877717.1">
    <property type="nucleotide sequence ID" value="NZ_JABAIM010000003.1"/>
</dbReference>
<evidence type="ECO:0000313" key="2">
    <source>
        <dbReference type="EMBL" id="NLR76040.1"/>
    </source>
</evidence>
<feature type="signal peptide" evidence="1">
    <location>
        <begin position="1"/>
        <end position="19"/>
    </location>
</feature>
<dbReference type="Proteomes" id="UP000587991">
    <property type="component" value="Unassembled WGS sequence"/>
</dbReference>
<reference evidence="2 3" key="1">
    <citation type="submission" date="2020-04" db="EMBL/GenBank/DDBJ databases">
        <title>Draft genome of Leeia sp. IMCC25680.</title>
        <authorList>
            <person name="Song J."/>
            <person name="Cho J.-C."/>
        </authorList>
    </citation>
    <scope>NUCLEOTIDE SEQUENCE [LARGE SCALE GENOMIC DNA]</scope>
    <source>
        <strain evidence="2 3">IMCC25680</strain>
    </source>
</reference>
<feature type="chain" id="PRO_5032728706" evidence="1">
    <location>
        <begin position="20"/>
        <end position="111"/>
    </location>
</feature>
<dbReference type="AlphaFoldDB" id="A0A847RY14"/>
<evidence type="ECO:0000256" key="1">
    <source>
        <dbReference type="SAM" id="SignalP"/>
    </source>
</evidence>
<name>A0A847RY14_9NEIS</name>
<organism evidence="2 3">
    <name type="scientific">Leeia aquatica</name>
    <dbReference type="NCBI Taxonomy" id="2725557"/>
    <lineage>
        <taxon>Bacteria</taxon>
        <taxon>Pseudomonadati</taxon>
        <taxon>Pseudomonadota</taxon>
        <taxon>Betaproteobacteria</taxon>
        <taxon>Neisseriales</taxon>
        <taxon>Leeiaceae</taxon>
        <taxon>Leeia</taxon>
    </lineage>
</organism>
<protein>
    <submittedName>
        <fullName evidence="2">Uncharacterized protein</fullName>
    </submittedName>
</protein>
<keyword evidence="1" id="KW-0732">Signal</keyword>
<dbReference type="EMBL" id="JABAIM010000003">
    <property type="protein sequence ID" value="NLR76040.1"/>
    <property type="molecule type" value="Genomic_DNA"/>
</dbReference>
<gene>
    <name evidence="2" type="ORF">HF682_12815</name>
</gene>
<evidence type="ECO:0000313" key="3">
    <source>
        <dbReference type="Proteomes" id="UP000587991"/>
    </source>
</evidence>
<keyword evidence="3" id="KW-1185">Reference proteome</keyword>